<evidence type="ECO:0000313" key="2">
    <source>
        <dbReference type="EMBL" id="KAF6034497.1"/>
    </source>
</evidence>
<evidence type="ECO:0000313" key="3">
    <source>
        <dbReference type="Proteomes" id="UP000593567"/>
    </source>
</evidence>
<reference evidence="2" key="1">
    <citation type="submission" date="2020-06" db="EMBL/GenBank/DDBJ databases">
        <title>Draft genome of Bugula neritina, a colonial animal packing powerful symbionts and potential medicines.</title>
        <authorList>
            <person name="Rayko M."/>
        </authorList>
    </citation>
    <scope>NUCLEOTIDE SEQUENCE [LARGE SCALE GENOMIC DNA]</scope>
    <source>
        <strain evidence="2">Kwan_BN1</strain>
    </source>
</reference>
<organism evidence="2 3">
    <name type="scientific">Bugula neritina</name>
    <name type="common">Brown bryozoan</name>
    <name type="synonym">Sertularia neritina</name>
    <dbReference type="NCBI Taxonomy" id="10212"/>
    <lineage>
        <taxon>Eukaryota</taxon>
        <taxon>Metazoa</taxon>
        <taxon>Spiralia</taxon>
        <taxon>Lophotrochozoa</taxon>
        <taxon>Bryozoa</taxon>
        <taxon>Gymnolaemata</taxon>
        <taxon>Cheilostomatida</taxon>
        <taxon>Flustrina</taxon>
        <taxon>Buguloidea</taxon>
        <taxon>Bugulidae</taxon>
        <taxon>Bugula</taxon>
    </lineage>
</organism>
<dbReference type="AlphaFoldDB" id="A0A7J7K8B0"/>
<proteinExistence type="predicted"/>
<keyword evidence="3" id="KW-1185">Reference proteome</keyword>
<keyword evidence="1" id="KW-0472">Membrane</keyword>
<feature type="transmembrane region" description="Helical" evidence="1">
    <location>
        <begin position="55"/>
        <end position="73"/>
    </location>
</feature>
<dbReference type="EMBL" id="VXIV02001060">
    <property type="protein sequence ID" value="KAF6034497.1"/>
    <property type="molecule type" value="Genomic_DNA"/>
</dbReference>
<evidence type="ECO:0000256" key="1">
    <source>
        <dbReference type="SAM" id="Phobius"/>
    </source>
</evidence>
<accession>A0A7J7K8B0</accession>
<keyword evidence="1" id="KW-1133">Transmembrane helix</keyword>
<gene>
    <name evidence="2" type="ORF">EB796_007198</name>
</gene>
<dbReference type="OrthoDB" id="6141694at2759"/>
<feature type="transmembrane region" description="Helical" evidence="1">
    <location>
        <begin position="31"/>
        <end position="49"/>
    </location>
</feature>
<keyword evidence="1" id="KW-0812">Transmembrane</keyword>
<dbReference type="Proteomes" id="UP000593567">
    <property type="component" value="Unassembled WGS sequence"/>
</dbReference>
<sequence>MPALLKLKLEEGILKIVHAARCHRTTSRVLSVKYLSFYSISLFHLFLHMALSTTWFHILFALCANIHFLLGHMQHYFSIVYKKDFCKDTLAALKLDKVQSELLVGGLFGKCLTGPWMTCLYRRKSLSNIESGQVLNGAYTKLGDLVRDPKMLWAKTCNCFDIANGEDPVAKHIRSVCNLACSSNSSIISVGDA</sequence>
<protein>
    <submittedName>
        <fullName evidence="2">Uncharacterized protein</fullName>
    </submittedName>
</protein>
<comment type="caution">
    <text evidence="2">The sequence shown here is derived from an EMBL/GenBank/DDBJ whole genome shotgun (WGS) entry which is preliminary data.</text>
</comment>
<name>A0A7J7K8B0_BUGNE</name>